<dbReference type="Proteomes" id="UP000593567">
    <property type="component" value="Unassembled WGS sequence"/>
</dbReference>
<keyword evidence="2" id="KW-1185">Reference proteome</keyword>
<protein>
    <recommendedName>
        <fullName evidence="3">Diablo homolog, mitochondrial</fullName>
    </recommendedName>
</protein>
<evidence type="ECO:0000313" key="1">
    <source>
        <dbReference type="EMBL" id="KAF6021814.1"/>
    </source>
</evidence>
<dbReference type="EMBL" id="VXIV02002958">
    <property type="protein sequence ID" value="KAF6021814.1"/>
    <property type="molecule type" value="Genomic_DNA"/>
</dbReference>
<sequence length="239" mass="26648">MSITQSLSQTQCEWLLSGFKFVQRGSLRSTWLAAGVTSITVAGFCSTVKPAHGFTVSAAQPINLLDLDSLRKKVSEDQELTWGKVSNRAALELSNFTCNFVDVTFNRWMECEDLYHKYLEILLDIMEEFTKVIGTPAADDLWSSLMFVKGYLAEVKEERQHIQLLWNNCRDIAASVGQAAYSTGAADSSGYRLGQLMAAAESNISRMSSKTRSLELRLSEAEAGEIRKSSKHQKNSEKK</sequence>
<dbReference type="SUPFAM" id="SSF46984">
    <property type="entry name" value="Smac/diablo"/>
    <property type="match status" value="1"/>
</dbReference>
<dbReference type="GO" id="GO:0006915">
    <property type="term" value="P:apoptotic process"/>
    <property type="evidence" value="ECO:0007669"/>
    <property type="project" value="InterPro"/>
</dbReference>
<dbReference type="AlphaFoldDB" id="A0A7J7J7S8"/>
<evidence type="ECO:0000313" key="2">
    <source>
        <dbReference type="Proteomes" id="UP000593567"/>
    </source>
</evidence>
<name>A0A7J7J7S8_BUGNE</name>
<reference evidence="1" key="1">
    <citation type="submission" date="2020-06" db="EMBL/GenBank/DDBJ databases">
        <title>Draft genome of Bugula neritina, a colonial animal packing powerful symbionts and potential medicines.</title>
        <authorList>
            <person name="Rayko M."/>
        </authorList>
    </citation>
    <scope>NUCLEOTIDE SEQUENCE [LARGE SCALE GENOMIC DNA]</scope>
    <source>
        <strain evidence="1">Kwan_BN1</strain>
    </source>
</reference>
<accession>A0A7J7J7S8</accession>
<organism evidence="1 2">
    <name type="scientific">Bugula neritina</name>
    <name type="common">Brown bryozoan</name>
    <name type="synonym">Sertularia neritina</name>
    <dbReference type="NCBI Taxonomy" id="10212"/>
    <lineage>
        <taxon>Eukaryota</taxon>
        <taxon>Metazoa</taxon>
        <taxon>Spiralia</taxon>
        <taxon>Lophotrochozoa</taxon>
        <taxon>Bryozoa</taxon>
        <taxon>Gymnolaemata</taxon>
        <taxon>Cheilostomatida</taxon>
        <taxon>Flustrina</taxon>
        <taxon>Buguloidea</taxon>
        <taxon>Bugulidae</taxon>
        <taxon>Bugula</taxon>
    </lineage>
</organism>
<dbReference type="Gene3D" id="1.20.58.70">
    <property type="match status" value="1"/>
</dbReference>
<proteinExistence type="predicted"/>
<dbReference type="GO" id="GO:0005739">
    <property type="term" value="C:mitochondrion"/>
    <property type="evidence" value="ECO:0007669"/>
    <property type="project" value="InterPro"/>
</dbReference>
<evidence type="ECO:0008006" key="3">
    <source>
        <dbReference type="Google" id="ProtNLM"/>
    </source>
</evidence>
<dbReference type="InterPro" id="IPR009062">
    <property type="entry name" value="Smac/DIABLO-like_sf"/>
</dbReference>
<comment type="caution">
    <text evidence="1">The sequence shown here is derived from an EMBL/GenBank/DDBJ whole genome shotgun (WGS) entry which is preliminary data.</text>
</comment>
<gene>
    <name evidence="1" type="ORF">EB796_019878</name>
</gene>